<evidence type="ECO:0000313" key="3">
    <source>
        <dbReference type="Proteomes" id="UP001589775"/>
    </source>
</evidence>
<organism evidence="2 3">
    <name type="scientific">Rhodopseudomonas telluris</name>
    <dbReference type="NCBI Taxonomy" id="644215"/>
    <lineage>
        <taxon>Bacteria</taxon>
        <taxon>Pseudomonadati</taxon>
        <taxon>Pseudomonadota</taxon>
        <taxon>Alphaproteobacteria</taxon>
        <taxon>Hyphomicrobiales</taxon>
        <taxon>Nitrobacteraceae</taxon>
        <taxon>Rhodopseudomonas</taxon>
    </lineage>
</organism>
<feature type="region of interest" description="Disordered" evidence="1">
    <location>
        <begin position="23"/>
        <end position="46"/>
    </location>
</feature>
<accession>A0ABV6EMN9</accession>
<dbReference type="Proteomes" id="UP001589775">
    <property type="component" value="Unassembled WGS sequence"/>
</dbReference>
<keyword evidence="3" id="KW-1185">Reference proteome</keyword>
<evidence type="ECO:0008006" key="4">
    <source>
        <dbReference type="Google" id="ProtNLM"/>
    </source>
</evidence>
<protein>
    <recommendedName>
        <fullName evidence="4">Secreted protein</fullName>
    </recommendedName>
</protein>
<evidence type="ECO:0000256" key="1">
    <source>
        <dbReference type="SAM" id="MobiDB-lite"/>
    </source>
</evidence>
<name>A0ABV6EMN9_9BRAD</name>
<dbReference type="EMBL" id="JBHLWM010000001">
    <property type="protein sequence ID" value="MFC0239211.1"/>
    <property type="molecule type" value="Genomic_DNA"/>
</dbReference>
<reference evidence="2 3" key="1">
    <citation type="submission" date="2024-09" db="EMBL/GenBank/DDBJ databases">
        <authorList>
            <person name="Sun Q."/>
            <person name="Mori K."/>
        </authorList>
    </citation>
    <scope>NUCLEOTIDE SEQUENCE [LARGE SCALE GENOMIC DNA]</scope>
    <source>
        <strain evidence="2 3">KCTC 23279</strain>
    </source>
</reference>
<sequence>MAGLVPAIRVFLIVATSGRDDAARSAAPASDPRDRTRAPASRLAQKTSSRGLLIPTLVRTVRRSRSRGNVRLVVGRYQFVLFLTALPADVVRSAAMSDSKHLRTFHLDADYPHEIARFFELRCDWHGRCKTGISKARHRWLSDQAKRNVRI</sequence>
<comment type="caution">
    <text evidence="2">The sequence shown here is derived from an EMBL/GenBank/DDBJ whole genome shotgun (WGS) entry which is preliminary data.</text>
</comment>
<proteinExistence type="predicted"/>
<dbReference type="RefSeq" id="WP_378383809.1">
    <property type="nucleotide sequence ID" value="NZ_JBHLWM010000001.1"/>
</dbReference>
<gene>
    <name evidence="2" type="ORF">ACFFJ6_01980</name>
</gene>
<evidence type="ECO:0000313" key="2">
    <source>
        <dbReference type="EMBL" id="MFC0239211.1"/>
    </source>
</evidence>